<dbReference type="SUPFAM" id="SSF53850">
    <property type="entry name" value="Periplasmic binding protein-like II"/>
    <property type="match status" value="1"/>
</dbReference>
<accession>A0AAU8M174</accession>
<dbReference type="NCBIfam" id="TIGR02122">
    <property type="entry name" value="TRAP_TAXI"/>
    <property type="match status" value="1"/>
</dbReference>
<dbReference type="Pfam" id="PF16868">
    <property type="entry name" value="NMT1_3"/>
    <property type="match status" value="1"/>
</dbReference>
<feature type="chain" id="PRO_5043672556" evidence="2">
    <location>
        <begin position="28"/>
        <end position="334"/>
    </location>
</feature>
<evidence type="ECO:0000256" key="1">
    <source>
        <dbReference type="SAM" id="MobiDB-lite"/>
    </source>
</evidence>
<dbReference type="KEGG" id="eaj:Q3M24_09105"/>
<dbReference type="InterPro" id="IPR011852">
    <property type="entry name" value="TRAP_TAXI"/>
</dbReference>
<sequence length="334" mass="36794">MKSLKSYTLIFAATILYAVSLVTPTLAATDMGIVTGGTKGTYIQIGYDIARLVKQEGFYLNVHPSNGSLDNVADVYERKDVQLGIVQSDVLASIHSSGDKQLNDIAKQIKMIFPLYNEEVHVLASRSIKSFADLQGKVVAIGSEGSGTALTASLLFEIAGVTPGELKHVDAKKALMLLRSEVIDAMFYISGYPVSLFSGIYTENLHLLPITDQRIAEHYVSSIIPAGTYSWQKEPINTFAVKAVLMSYGYDENHENCKNVGEVARIIYSNEGWLKKNGHAKWEHVDLNAKLAGWEQYKCVSKAIKDLKKAQEENPEDSNSVKNLLRKKVSNTSN</sequence>
<feature type="compositionally biased region" description="Basic residues" evidence="1">
    <location>
        <begin position="324"/>
        <end position="334"/>
    </location>
</feature>
<evidence type="ECO:0000313" key="3">
    <source>
        <dbReference type="EMBL" id="XCN74879.1"/>
    </source>
</evidence>
<dbReference type="PANTHER" id="PTHR42941:SF1">
    <property type="entry name" value="SLL1037 PROTEIN"/>
    <property type="match status" value="1"/>
</dbReference>
<dbReference type="EMBL" id="CP159373">
    <property type="protein sequence ID" value="XCN74879.1"/>
    <property type="molecule type" value="Genomic_DNA"/>
</dbReference>
<reference evidence="3" key="2">
    <citation type="submission" date="2024-06" db="EMBL/GenBank/DDBJ databases">
        <authorList>
            <person name="Plum-Jensen L.E."/>
            <person name="Schramm A."/>
            <person name="Marshall I.P.G."/>
        </authorList>
    </citation>
    <scope>NUCLEOTIDE SEQUENCE</scope>
    <source>
        <strain evidence="3">Rat1</strain>
    </source>
</reference>
<dbReference type="PANTHER" id="PTHR42941">
    <property type="entry name" value="SLL1037 PROTEIN"/>
    <property type="match status" value="1"/>
</dbReference>
<gene>
    <name evidence="3" type="ORF">Q3M24_09105</name>
</gene>
<feature type="region of interest" description="Disordered" evidence="1">
    <location>
        <begin position="309"/>
        <end position="334"/>
    </location>
</feature>
<proteinExistence type="predicted"/>
<organism evidence="3">
    <name type="scientific">Candidatus Electrothrix aestuarii</name>
    <dbReference type="NCBI Taxonomy" id="3062594"/>
    <lineage>
        <taxon>Bacteria</taxon>
        <taxon>Pseudomonadati</taxon>
        <taxon>Thermodesulfobacteriota</taxon>
        <taxon>Desulfobulbia</taxon>
        <taxon>Desulfobulbales</taxon>
        <taxon>Desulfobulbaceae</taxon>
        <taxon>Candidatus Electrothrix</taxon>
    </lineage>
</organism>
<protein>
    <submittedName>
        <fullName evidence="3">TAXI family TRAP transporter solute-binding subunit</fullName>
    </submittedName>
</protein>
<evidence type="ECO:0000256" key="2">
    <source>
        <dbReference type="SAM" id="SignalP"/>
    </source>
</evidence>
<name>A0AAU8M174_9BACT</name>
<keyword evidence="2" id="KW-0732">Signal</keyword>
<dbReference type="Gene3D" id="3.40.190.10">
    <property type="entry name" value="Periplasmic binding protein-like II"/>
    <property type="match status" value="2"/>
</dbReference>
<reference evidence="3" key="1">
    <citation type="journal article" date="2024" name="Syst. Appl. Microbiol.">
        <title>First single-strain enrichments of Electrothrix cable bacteria, description of E. aestuarii sp. nov. and E. rattekaaiensis sp. nov., and proposal of a cable bacteria taxonomy following the rules of the SeqCode.</title>
        <authorList>
            <person name="Plum-Jensen L.E."/>
            <person name="Schramm A."/>
            <person name="Marshall I.P.G."/>
        </authorList>
    </citation>
    <scope>NUCLEOTIDE SEQUENCE</scope>
    <source>
        <strain evidence="3">Rat1</strain>
    </source>
</reference>
<feature type="signal peptide" evidence="2">
    <location>
        <begin position="1"/>
        <end position="27"/>
    </location>
</feature>
<dbReference type="AlphaFoldDB" id="A0AAU8M174"/>